<feature type="domain" description="Peptidase S8/S53" evidence="8">
    <location>
        <begin position="17"/>
        <end position="104"/>
    </location>
</feature>
<protein>
    <submittedName>
        <fullName evidence="11">Uncharacterized protein</fullName>
    </submittedName>
</protein>
<dbReference type="EMBL" id="WJXA01000004">
    <property type="protein sequence ID" value="KAF7145049.1"/>
    <property type="molecule type" value="Genomic_DNA"/>
</dbReference>
<dbReference type="InterPro" id="IPR041469">
    <property type="entry name" value="Subtilisin-like_FN3"/>
</dbReference>
<comment type="caution">
    <text evidence="11">The sequence shown here is derived from an EMBL/GenBank/DDBJ whole genome shotgun (WGS) entry which is preliminary data.</text>
</comment>
<dbReference type="InterPro" id="IPR023828">
    <property type="entry name" value="Peptidase_S8_Ser-AS"/>
</dbReference>
<dbReference type="InterPro" id="IPR000209">
    <property type="entry name" value="Peptidase_S8/S53_dom"/>
</dbReference>
<evidence type="ECO:0000313" key="12">
    <source>
        <dbReference type="Proteomes" id="UP000626092"/>
    </source>
</evidence>
<evidence type="ECO:0000256" key="1">
    <source>
        <dbReference type="ARBA" id="ARBA00011073"/>
    </source>
</evidence>
<evidence type="ECO:0000256" key="4">
    <source>
        <dbReference type="ARBA" id="ARBA00022801"/>
    </source>
</evidence>
<dbReference type="OrthoDB" id="206201at2759"/>
<proteinExistence type="inferred from homology"/>
<dbReference type="CDD" id="cd02120">
    <property type="entry name" value="PA_subtilisin_like"/>
    <property type="match status" value="1"/>
</dbReference>
<dbReference type="InterPro" id="IPR045051">
    <property type="entry name" value="SBT"/>
</dbReference>
<dbReference type="GO" id="GO:0004252">
    <property type="term" value="F:serine-type endopeptidase activity"/>
    <property type="evidence" value="ECO:0007669"/>
    <property type="project" value="InterPro"/>
</dbReference>
<dbReference type="Pfam" id="PF00082">
    <property type="entry name" value="Peptidase_S8"/>
    <property type="match status" value="2"/>
</dbReference>
<evidence type="ECO:0000256" key="6">
    <source>
        <dbReference type="PROSITE-ProRule" id="PRU01240"/>
    </source>
</evidence>
<name>A0A834LQN0_RHOSS</name>
<gene>
    <name evidence="11" type="ORF">RHSIM_Rhsim04G0133700</name>
</gene>
<dbReference type="Proteomes" id="UP000626092">
    <property type="component" value="Unassembled WGS sequence"/>
</dbReference>
<feature type="compositionally biased region" description="Polar residues" evidence="7">
    <location>
        <begin position="312"/>
        <end position="325"/>
    </location>
</feature>
<feature type="domain" description="Retrotransposon Copia-like N-terminal" evidence="9">
    <location>
        <begin position="122"/>
        <end position="165"/>
    </location>
</feature>
<dbReference type="PROSITE" id="PS51892">
    <property type="entry name" value="SUBTILASE"/>
    <property type="match status" value="1"/>
</dbReference>
<dbReference type="AlphaFoldDB" id="A0A834LQN0"/>
<feature type="region of interest" description="Disordered" evidence="7">
    <location>
        <begin position="297"/>
        <end position="333"/>
    </location>
</feature>
<evidence type="ECO:0000256" key="7">
    <source>
        <dbReference type="SAM" id="MobiDB-lite"/>
    </source>
</evidence>
<keyword evidence="3" id="KW-0732">Signal</keyword>
<dbReference type="InterPro" id="IPR036852">
    <property type="entry name" value="Peptidase_S8/S53_dom_sf"/>
</dbReference>
<keyword evidence="4" id="KW-0378">Hydrolase</keyword>
<feature type="domain" description="Peptidase S8/S53" evidence="8">
    <location>
        <begin position="287"/>
        <end position="638"/>
    </location>
</feature>
<dbReference type="Pfam" id="PF14244">
    <property type="entry name" value="Retrotran_gag_3"/>
    <property type="match status" value="1"/>
</dbReference>
<dbReference type="Gene3D" id="3.50.30.30">
    <property type="match status" value="1"/>
</dbReference>
<keyword evidence="5" id="KW-0720">Serine protease</keyword>
<keyword evidence="2" id="KW-0645">Protease</keyword>
<sequence>MAWGSKVIGATYYNLDSDPQAHLTPVDQDGHGTHTSSTVAGVSVADASLYGLAVGTARGGVPSARIAMYKVCWSIGCTDMDLLAGFDAAIADGVDIISVSIESSKVPANNPIQDVASPYFLHSSDHPGAVLVSTPLNGDNYPTWKQSMKMALNTKNKLRFVDGSVTQSATNQVEIQAWGRCNDMVLSWILNSIDKSLTASIIYADTTRSVWLDLEERFSQEEKQRLLHLPSINTSKNVAMATNKSFQNGGHGSNWLHGTNQSTVRGKGRPKCDYCGEFGHYKEKCYELVGYPATWNQSGSNKKASTSRHSAHNATNSVVTHSSVPTPNPTDAPIPGGSPRPFFEDPIAIGSFHAMKKGVFVSCSGGNSGPQLMTVENVAPWLLTVAASSIDRQFKAAVKLGNGIRVSGVSINTFSPKKQIYPLISGAQAANISGQQYGNASACEWGTMSQSKVKGKIVYCLGVAGQDSTIKNLGGSGVIMSADEESDIAFLYITPATTTAARDGSRINRYINSTKTAKAVIYKSRTVHMNAPFVASFSSRGPQSITPNILKPDIAAPGLSILAAYSELLSLTGINGDNRFSKFDILSGTSMACPHVAGAAAYVKSFHPEWSPAAIKSALMTTATSMKIKQQDAELGSGSGQVNPTKALDPGLIYDINKSSYISFLCKQGYNSTTIRLLTGGKKQYNCSTFPAAKGTDGLNYPSMHFQLLNTNAIISAVFYRTVTNVGYNNSVYRAKVSSPEGLEVTVIPKVVSFSRLLQKRSFKIVLKGKFIKDRDWILSALLEWSDSYEHIVRSPILVYRPLYSDF</sequence>
<dbReference type="PANTHER" id="PTHR10795">
    <property type="entry name" value="PROPROTEIN CONVERTASE SUBTILISIN/KEXIN"/>
    <property type="match status" value="1"/>
</dbReference>
<organism evidence="11 12">
    <name type="scientific">Rhododendron simsii</name>
    <name type="common">Sims's rhododendron</name>
    <dbReference type="NCBI Taxonomy" id="118357"/>
    <lineage>
        <taxon>Eukaryota</taxon>
        <taxon>Viridiplantae</taxon>
        <taxon>Streptophyta</taxon>
        <taxon>Embryophyta</taxon>
        <taxon>Tracheophyta</taxon>
        <taxon>Spermatophyta</taxon>
        <taxon>Magnoliopsida</taxon>
        <taxon>eudicotyledons</taxon>
        <taxon>Gunneridae</taxon>
        <taxon>Pentapetalae</taxon>
        <taxon>asterids</taxon>
        <taxon>Ericales</taxon>
        <taxon>Ericaceae</taxon>
        <taxon>Ericoideae</taxon>
        <taxon>Rhodoreae</taxon>
        <taxon>Rhododendron</taxon>
    </lineage>
</organism>
<dbReference type="Pfam" id="PF17766">
    <property type="entry name" value="fn3_6"/>
    <property type="match status" value="1"/>
</dbReference>
<evidence type="ECO:0000259" key="8">
    <source>
        <dbReference type="Pfam" id="PF00082"/>
    </source>
</evidence>
<dbReference type="PROSITE" id="PS00138">
    <property type="entry name" value="SUBTILASE_SER"/>
    <property type="match status" value="1"/>
</dbReference>
<dbReference type="Gene3D" id="3.40.50.200">
    <property type="entry name" value="Peptidase S8/S53 domain"/>
    <property type="match status" value="2"/>
</dbReference>
<evidence type="ECO:0000259" key="10">
    <source>
        <dbReference type="Pfam" id="PF17766"/>
    </source>
</evidence>
<evidence type="ECO:0000256" key="5">
    <source>
        <dbReference type="ARBA" id="ARBA00022825"/>
    </source>
</evidence>
<accession>A0A834LQN0</accession>
<reference evidence="11" key="1">
    <citation type="submission" date="2019-11" db="EMBL/GenBank/DDBJ databases">
        <authorList>
            <person name="Liu Y."/>
            <person name="Hou J."/>
            <person name="Li T.-Q."/>
            <person name="Guan C.-H."/>
            <person name="Wu X."/>
            <person name="Wu H.-Z."/>
            <person name="Ling F."/>
            <person name="Zhang R."/>
            <person name="Shi X.-G."/>
            <person name="Ren J.-P."/>
            <person name="Chen E.-F."/>
            <person name="Sun J.-M."/>
        </authorList>
    </citation>
    <scope>NUCLEOTIDE SEQUENCE</scope>
    <source>
        <strain evidence="11">Adult_tree_wgs_1</strain>
        <tissue evidence="11">Leaves</tissue>
    </source>
</reference>
<dbReference type="Gene3D" id="2.60.40.2310">
    <property type="match status" value="1"/>
</dbReference>
<comment type="similarity">
    <text evidence="1 6">Belongs to the peptidase S8 family.</text>
</comment>
<feature type="domain" description="Subtilisin-like protease fibronectin type-III" evidence="10">
    <location>
        <begin position="699"/>
        <end position="799"/>
    </location>
</feature>
<keyword evidence="12" id="KW-1185">Reference proteome</keyword>
<dbReference type="GO" id="GO:0006508">
    <property type="term" value="P:proteolysis"/>
    <property type="evidence" value="ECO:0007669"/>
    <property type="project" value="UniProtKB-KW"/>
</dbReference>
<evidence type="ECO:0000259" key="9">
    <source>
        <dbReference type="Pfam" id="PF14244"/>
    </source>
</evidence>
<evidence type="ECO:0000256" key="3">
    <source>
        <dbReference type="ARBA" id="ARBA00022729"/>
    </source>
</evidence>
<evidence type="ECO:0000313" key="11">
    <source>
        <dbReference type="EMBL" id="KAF7145049.1"/>
    </source>
</evidence>
<evidence type="ECO:0000256" key="2">
    <source>
        <dbReference type="ARBA" id="ARBA00022670"/>
    </source>
</evidence>
<dbReference type="SUPFAM" id="SSF52743">
    <property type="entry name" value="Subtilisin-like"/>
    <property type="match status" value="2"/>
</dbReference>
<comment type="caution">
    <text evidence="6">Lacks conserved residue(s) required for the propagation of feature annotation.</text>
</comment>
<dbReference type="InterPro" id="IPR029472">
    <property type="entry name" value="Copia-like_N"/>
</dbReference>